<protein>
    <recommendedName>
        <fullName evidence="2">TNase-like domain-containing protein</fullName>
    </recommendedName>
</protein>
<proteinExistence type="predicted"/>
<dbReference type="InterPro" id="IPR016071">
    <property type="entry name" value="Staphylococal_nuclease_OB-fold"/>
</dbReference>
<organism evidence="3 4">
    <name type="scientific">Agrobacterium larrymoorei</name>
    <dbReference type="NCBI Taxonomy" id="160699"/>
    <lineage>
        <taxon>Bacteria</taxon>
        <taxon>Pseudomonadati</taxon>
        <taxon>Pseudomonadota</taxon>
        <taxon>Alphaproteobacteria</taxon>
        <taxon>Hyphomicrobiales</taxon>
        <taxon>Rhizobiaceae</taxon>
        <taxon>Rhizobium/Agrobacterium group</taxon>
        <taxon>Agrobacterium</taxon>
    </lineage>
</organism>
<dbReference type="EMBL" id="CP072171">
    <property type="protein sequence ID" value="QYA10846.1"/>
    <property type="molecule type" value="Genomic_DNA"/>
</dbReference>
<dbReference type="SUPFAM" id="SSF50199">
    <property type="entry name" value="Staphylococcal nuclease"/>
    <property type="match status" value="1"/>
</dbReference>
<keyword evidence="4" id="KW-1185">Reference proteome</keyword>
<evidence type="ECO:0000256" key="1">
    <source>
        <dbReference type="SAM" id="Phobius"/>
    </source>
</evidence>
<feature type="domain" description="TNase-like" evidence="2">
    <location>
        <begin position="83"/>
        <end position="212"/>
    </location>
</feature>
<name>A0ABX8TEB9_9HYPH</name>
<dbReference type="Proteomes" id="UP000826513">
    <property type="component" value="Plasmid unnamed2"/>
</dbReference>
<sequence>MTTKDEKRRPFGRRIPLKFPSISFKTISLLGVAATTVFLLSQLRQDEQVNAQIEGYAEKIGQARIAANAANTPMPEVSQVPDNVLQGPVRVLDAKTFQFLNPNVKVEIAGIEICDRGQLAYFNGTPWPCEPMATAWLVSQTLGQTVQCQKLDSLYNSTVIARCGVNGADIAAEAILAGHALVDTNARLKLPIDTYKQLELRAKQNRSGLWSSSFTTPEEWRKSVYKDRMSQVRIIDRQQTPLDEL</sequence>
<keyword evidence="1" id="KW-0812">Transmembrane</keyword>
<keyword evidence="1" id="KW-0472">Membrane</keyword>
<evidence type="ECO:0000313" key="4">
    <source>
        <dbReference type="Proteomes" id="UP000826513"/>
    </source>
</evidence>
<accession>A0ABX8TEB9</accession>
<reference evidence="3 4" key="1">
    <citation type="submission" date="2021-03" db="EMBL/GenBank/DDBJ databases">
        <title>Rapid diversification of plasmids in a genus of pathogenic and nitrogen fixing bacteria.</title>
        <authorList>
            <person name="Weisberg A.J."/>
            <person name="Miller M."/>
            <person name="Ream W."/>
            <person name="Grunwald N.J."/>
            <person name="Chang J.H."/>
        </authorList>
    </citation>
    <scope>NUCLEOTIDE SEQUENCE [LARGE SCALE GENOMIC DNA]</scope>
    <source>
        <strain evidence="3 4">AF3.44</strain>
        <plasmid evidence="3 4">unnamed2</plasmid>
    </source>
</reference>
<gene>
    <name evidence="3" type="ORF">J5285_25815</name>
</gene>
<dbReference type="SMART" id="SM00318">
    <property type="entry name" value="SNc"/>
    <property type="match status" value="1"/>
</dbReference>
<dbReference type="Gene3D" id="2.40.50.90">
    <property type="match status" value="1"/>
</dbReference>
<evidence type="ECO:0000259" key="2">
    <source>
        <dbReference type="SMART" id="SM00318"/>
    </source>
</evidence>
<geneLocation type="plasmid" evidence="3 4">
    <name>unnamed2</name>
</geneLocation>
<evidence type="ECO:0000313" key="3">
    <source>
        <dbReference type="EMBL" id="QYA10846.1"/>
    </source>
</evidence>
<dbReference type="InterPro" id="IPR035437">
    <property type="entry name" value="SNase_OB-fold_sf"/>
</dbReference>
<dbReference type="RefSeq" id="WP_174051824.1">
    <property type="nucleotide sequence ID" value="NZ_CP072171.1"/>
</dbReference>
<feature type="transmembrane region" description="Helical" evidence="1">
    <location>
        <begin position="21"/>
        <end position="40"/>
    </location>
</feature>
<keyword evidence="3" id="KW-0614">Plasmid</keyword>
<keyword evidence="1" id="KW-1133">Transmembrane helix</keyword>